<keyword evidence="2" id="KW-1133">Transmembrane helix</keyword>
<reference evidence="4" key="2">
    <citation type="journal article" date="2018" name="Plant J.">
        <title>The Sorghum bicolor reference genome: improved assembly, gene annotations, a transcriptome atlas, and signatures of genome organization.</title>
        <authorList>
            <person name="McCormick R.F."/>
            <person name="Truong S.K."/>
            <person name="Sreedasyam A."/>
            <person name="Jenkins J."/>
            <person name="Shu S."/>
            <person name="Sims D."/>
            <person name="Kennedy M."/>
            <person name="Amirebrahimi M."/>
            <person name="Weers B.D."/>
            <person name="McKinley B."/>
            <person name="Mattison A."/>
            <person name="Morishige D.T."/>
            <person name="Grimwood J."/>
            <person name="Schmutz J."/>
            <person name="Mullet J.E."/>
        </authorList>
    </citation>
    <scope>NUCLEOTIDE SEQUENCE [LARGE SCALE GENOMIC DNA]</scope>
    <source>
        <strain evidence="4">cv. BTx623</strain>
    </source>
</reference>
<feature type="transmembrane region" description="Helical" evidence="2">
    <location>
        <begin position="21"/>
        <end position="44"/>
    </location>
</feature>
<dbReference type="InParanoid" id="A0A194YKX1"/>
<keyword evidence="2" id="KW-0472">Membrane</keyword>
<dbReference type="Proteomes" id="UP000000768">
    <property type="component" value="Chromosome 10"/>
</dbReference>
<feature type="region of interest" description="Disordered" evidence="1">
    <location>
        <begin position="178"/>
        <end position="198"/>
    </location>
</feature>
<dbReference type="OMA" id="IRCCCAR"/>
<organism evidence="3 4">
    <name type="scientific">Sorghum bicolor</name>
    <name type="common">Sorghum</name>
    <name type="synonym">Sorghum vulgare</name>
    <dbReference type="NCBI Taxonomy" id="4558"/>
    <lineage>
        <taxon>Eukaryota</taxon>
        <taxon>Viridiplantae</taxon>
        <taxon>Streptophyta</taxon>
        <taxon>Embryophyta</taxon>
        <taxon>Tracheophyta</taxon>
        <taxon>Spermatophyta</taxon>
        <taxon>Magnoliopsida</taxon>
        <taxon>Liliopsida</taxon>
        <taxon>Poales</taxon>
        <taxon>Poaceae</taxon>
        <taxon>PACMAD clade</taxon>
        <taxon>Panicoideae</taxon>
        <taxon>Andropogonodae</taxon>
        <taxon>Andropogoneae</taxon>
        <taxon>Sorghinae</taxon>
        <taxon>Sorghum</taxon>
    </lineage>
</organism>
<dbReference type="EMBL" id="CM000769">
    <property type="protein sequence ID" value="KXG20246.1"/>
    <property type="molecule type" value="Genomic_DNA"/>
</dbReference>
<dbReference type="AlphaFoldDB" id="A0A194YKX1"/>
<gene>
    <name evidence="3" type="ORF">SORBI_3010G175400</name>
</gene>
<dbReference type="Gramene" id="KXG20246">
    <property type="protein sequence ID" value="KXG20246"/>
    <property type="gene ID" value="SORBI_3010G175400"/>
</dbReference>
<evidence type="ECO:0000313" key="4">
    <source>
        <dbReference type="Proteomes" id="UP000000768"/>
    </source>
</evidence>
<evidence type="ECO:0000313" key="3">
    <source>
        <dbReference type="EMBL" id="KXG20246.1"/>
    </source>
</evidence>
<evidence type="ECO:0000256" key="2">
    <source>
        <dbReference type="SAM" id="Phobius"/>
    </source>
</evidence>
<reference evidence="3 4" key="1">
    <citation type="journal article" date="2009" name="Nature">
        <title>The Sorghum bicolor genome and the diversification of grasses.</title>
        <authorList>
            <person name="Paterson A.H."/>
            <person name="Bowers J.E."/>
            <person name="Bruggmann R."/>
            <person name="Dubchak I."/>
            <person name="Grimwood J."/>
            <person name="Gundlach H."/>
            <person name="Haberer G."/>
            <person name="Hellsten U."/>
            <person name="Mitros T."/>
            <person name="Poliakov A."/>
            <person name="Schmutz J."/>
            <person name="Spannagl M."/>
            <person name="Tang H."/>
            <person name="Wang X."/>
            <person name="Wicker T."/>
            <person name="Bharti A.K."/>
            <person name="Chapman J."/>
            <person name="Feltus F.A."/>
            <person name="Gowik U."/>
            <person name="Grigoriev I.V."/>
            <person name="Lyons E."/>
            <person name="Maher C.A."/>
            <person name="Martis M."/>
            <person name="Narechania A."/>
            <person name="Otillar R.P."/>
            <person name="Penning B.W."/>
            <person name="Salamov A.A."/>
            <person name="Wang Y."/>
            <person name="Zhang L."/>
            <person name="Carpita N.C."/>
            <person name="Freeling M."/>
            <person name="Gingle A.R."/>
            <person name="Hash C.T."/>
            <person name="Keller B."/>
            <person name="Klein P."/>
            <person name="Kresovich S."/>
            <person name="McCann M.C."/>
            <person name="Ming R."/>
            <person name="Peterson D.G."/>
            <person name="Mehboob-ur-Rahman"/>
            <person name="Ware D."/>
            <person name="Westhoff P."/>
            <person name="Mayer K.F."/>
            <person name="Messing J."/>
            <person name="Rokhsar D.S."/>
        </authorList>
    </citation>
    <scope>NUCLEOTIDE SEQUENCE [LARGE SCALE GENOMIC DNA]</scope>
    <source>
        <strain evidence="4">cv. BTx623</strain>
    </source>
</reference>
<keyword evidence="4" id="KW-1185">Reference proteome</keyword>
<sequence length="251" mass="28024">MAHTVVSAPRVRSQGHLGCSLIANFLAFSLPLSTIFAVTSVVLACRRGQTARSGARCDQIRCCCARWQGKSLRFALLRVKEKMMTTTKLIGLPQIGLSGVLIVRVLTKRRNFRSHLVISMLDSSPARELIASGKGETKGRVVELLIQRISVYMEYMETTCEQGGLFVNLKSWRSRADQKEAGSSKEADEERRKTEDLKNLRSTTTEEWKKQRCKGEGRTVLEFISVPRSKLPSVIPVCMALLLSRCGLHLV</sequence>
<proteinExistence type="predicted"/>
<evidence type="ECO:0000256" key="1">
    <source>
        <dbReference type="SAM" id="MobiDB-lite"/>
    </source>
</evidence>
<name>A0A194YKX1_SORBI</name>
<keyword evidence="2" id="KW-0812">Transmembrane</keyword>
<accession>A0A194YKX1</accession>
<protein>
    <submittedName>
        <fullName evidence="3">Uncharacterized protein</fullName>
    </submittedName>
</protein>